<keyword evidence="4" id="KW-1185">Reference proteome</keyword>
<dbReference type="STRING" id="2082308.A0A2K1QUX8"/>
<protein>
    <submittedName>
        <fullName evidence="3">Carbonyl reductase family member 4</fullName>
    </submittedName>
</protein>
<evidence type="ECO:0000256" key="2">
    <source>
        <dbReference type="ARBA" id="ARBA00023002"/>
    </source>
</evidence>
<dbReference type="PRINTS" id="PR00080">
    <property type="entry name" value="SDRFAMILY"/>
</dbReference>
<dbReference type="SUPFAM" id="SSF51735">
    <property type="entry name" value="NAD(P)-binding Rossmann-fold domains"/>
    <property type="match status" value="1"/>
</dbReference>
<dbReference type="InterPro" id="IPR036291">
    <property type="entry name" value="NAD(P)-bd_dom_sf"/>
</dbReference>
<proteinExistence type="inferred from homology"/>
<dbReference type="PANTHER" id="PTHR43639">
    <property type="entry name" value="OXIDOREDUCTASE, SHORT-CHAIN DEHYDROGENASE/REDUCTASE FAMILY (AFU_ORTHOLOGUE AFUA_5G02870)"/>
    <property type="match status" value="1"/>
</dbReference>
<dbReference type="OrthoDB" id="5840532at2759"/>
<reference evidence="3 4" key="1">
    <citation type="submission" date="2017-06" db="EMBL/GenBank/DDBJ databases">
        <title>Draft genome sequence of a variant of Elsinoe murrayae.</title>
        <authorList>
            <person name="Cheng Q."/>
        </authorList>
    </citation>
    <scope>NUCLEOTIDE SEQUENCE [LARGE SCALE GENOMIC DNA]</scope>
    <source>
        <strain evidence="3 4">CQ-2017a</strain>
    </source>
</reference>
<comment type="caution">
    <text evidence="3">The sequence shown here is derived from an EMBL/GenBank/DDBJ whole genome shotgun (WGS) entry which is preliminary data.</text>
</comment>
<gene>
    <name evidence="3" type="ORF">CAC42_5405</name>
</gene>
<keyword evidence="2" id="KW-0560">Oxidoreductase</keyword>
<dbReference type="InterPro" id="IPR002347">
    <property type="entry name" value="SDR_fam"/>
</dbReference>
<name>A0A2K1QUX8_9PEZI</name>
<organism evidence="3 4">
    <name type="scientific">Sphaceloma murrayae</name>
    <dbReference type="NCBI Taxonomy" id="2082308"/>
    <lineage>
        <taxon>Eukaryota</taxon>
        <taxon>Fungi</taxon>
        <taxon>Dikarya</taxon>
        <taxon>Ascomycota</taxon>
        <taxon>Pezizomycotina</taxon>
        <taxon>Dothideomycetes</taxon>
        <taxon>Dothideomycetidae</taxon>
        <taxon>Myriangiales</taxon>
        <taxon>Elsinoaceae</taxon>
        <taxon>Sphaceloma</taxon>
    </lineage>
</organism>
<dbReference type="Gene3D" id="3.40.50.720">
    <property type="entry name" value="NAD(P)-binding Rossmann-like Domain"/>
    <property type="match status" value="1"/>
</dbReference>
<dbReference type="PANTHER" id="PTHR43639:SF1">
    <property type="entry name" value="SHORT-CHAIN DEHYDROGENASE_REDUCTASE FAMILY PROTEIN"/>
    <property type="match status" value="1"/>
</dbReference>
<comment type="similarity">
    <text evidence="1">Belongs to the short-chain dehydrogenases/reductases (SDR) family.</text>
</comment>
<dbReference type="EMBL" id="NKHZ01000039">
    <property type="protein sequence ID" value="PNS18866.1"/>
    <property type="molecule type" value="Genomic_DNA"/>
</dbReference>
<dbReference type="AlphaFoldDB" id="A0A2K1QUX8"/>
<dbReference type="PRINTS" id="PR00081">
    <property type="entry name" value="GDHRDH"/>
</dbReference>
<dbReference type="GO" id="GO:0016491">
    <property type="term" value="F:oxidoreductase activity"/>
    <property type="evidence" value="ECO:0007669"/>
    <property type="project" value="UniProtKB-KW"/>
</dbReference>
<accession>A0A2K1QUX8</accession>
<evidence type="ECO:0000313" key="3">
    <source>
        <dbReference type="EMBL" id="PNS18866.1"/>
    </source>
</evidence>
<evidence type="ECO:0000313" key="4">
    <source>
        <dbReference type="Proteomes" id="UP000243797"/>
    </source>
</evidence>
<evidence type="ECO:0000256" key="1">
    <source>
        <dbReference type="ARBA" id="ARBA00006484"/>
    </source>
</evidence>
<dbReference type="InParanoid" id="A0A2K1QUX8"/>
<dbReference type="Pfam" id="PF13561">
    <property type="entry name" value="adh_short_C2"/>
    <property type="match status" value="1"/>
</dbReference>
<dbReference type="CDD" id="cd05233">
    <property type="entry name" value="SDR_c"/>
    <property type="match status" value="1"/>
</dbReference>
<sequence>MTRQLSYLITGAAHGIGRHLTRTLISRGHRVYLIDNSASELNHTLTLLSRLARTAPPLTNASTPLFNDAKPVDLADLAQLTAAVEDAKRFLHGRLDVLVNNAMALPHTWPVEGGCAEGDTEAVVRHWERQVAVGLSAPFHLSRLCAGMMRRGEGREGGCVVNISSTRASMAEEGHEGYSAVKAGLLGLGQSLAVSFGPRYGIRVNSLVLGWVNVEGEGREGDENGWTWEEGLTVQDHDWHPAGRVGKGDDVVKAVEYLVDSDWVTGTEMVLDGGVTRKMVYPE</sequence>
<dbReference type="Proteomes" id="UP000243797">
    <property type="component" value="Unassembled WGS sequence"/>
</dbReference>